<dbReference type="SUPFAM" id="SSF56935">
    <property type="entry name" value="Porins"/>
    <property type="match status" value="1"/>
</dbReference>
<dbReference type="GO" id="GO:0006826">
    <property type="term" value="P:iron ion transport"/>
    <property type="evidence" value="ECO:0007669"/>
    <property type="project" value="UniProtKB-KW"/>
</dbReference>
<dbReference type="InterPro" id="IPR036942">
    <property type="entry name" value="Beta-barrel_TonB_sf"/>
</dbReference>
<protein>
    <submittedName>
        <fullName evidence="15">TonB-dependent receptor</fullName>
    </submittedName>
</protein>
<keyword evidence="2 11" id="KW-0813">Transport</keyword>
<dbReference type="Proteomes" id="UP000570166">
    <property type="component" value="Unassembled WGS sequence"/>
</dbReference>
<name>A0A838L8G9_9SPHN</name>
<keyword evidence="10 11" id="KW-0998">Cell outer membrane</keyword>
<dbReference type="Pfam" id="PF07715">
    <property type="entry name" value="Plug"/>
    <property type="match status" value="1"/>
</dbReference>
<evidence type="ECO:0000256" key="11">
    <source>
        <dbReference type="PROSITE-ProRule" id="PRU01360"/>
    </source>
</evidence>
<keyword evidence="9 11" id="KW-0472">Membrane</keyword>
<evidence type="ECO:0000256" key="7">
    <source>
        <dbReference type="ARBA" id="ARBA00023065"/>
    </source>
</evidence>
<keyword evidence="5 11" id="KW-0812">Transmembrane</keyword>
<evidence type="ECO:0000256" key="1">
    <source>
        <dbReference type="ARBA" id="ARBA00004571"/>
    </source>
</evidence>
<evidence type="ECO:0000256" key="9">
    <source>
        <dbReference type="ARBA" id="ARBA00023136"/>
    </source>
</evidence>
<accession>A0A838L8G9</accession>
<dbReference type="Pfam" id="PF00593">
    <property type="entry name" value="TonB_dep_Rec_b-barrel"/>
    <property type="match status" value="1"/>
</dbReference>
<dbReference type="PANTHER" id="PTHR32552">
    <property type="entry name" value="FERRICHROME IRON RECEPTOR-RELATED"/>
    <property type="match status" value="1"/>
</dbReference>
<keyword evidence="16" id="KW-1185">Reference proteome</keyword>
<feature type="domain" description="TonB-dependent receptor plug" evidence="14">
    <location>
        <begin position="73"/>
        <end position="179"/>
    </location>
</feature>
<comment type="caution">
    <text evidence="15">The sequence shown here is derived from an EMBL/GenBank/DDBJ whole genome shotgun (WGS) entry which is preliminary data.</text>
</comment>
<evidence type="ECO:0000256" key="5">
    <source>
        <dbReference type="ARBA" id="ARBA00022692"/>
    </source>
</evidence>
<gene>
    <name evidence="15" type="ORF">HZF05_16855</name>
</gene>
<keyword evidence="7" id="KW-0406">Ion transport</keyword>
<keyword evidence="8 12" id="KW-0798">TonB box</keyword>
<evidence type="ECO:0000256" key="3">
    <source>
        <dbReference type="ARBA" id="ARBA00022452"/>
    </source>
</evidence>
<keyword evidence="3 11" id="KW-1134">Transmembrane beta strand</keyword>
<dbReference type="InterPro" id="IPR000531">
    <property type="entry name" value="Beta-barrel_TonB"/>
</dbReference>
<keyword evidence="4" id="KW-0410">Iron transport</keyword>
<dbReference type="PANTHER" id="PTHR32552:SF81">
    <property type="entry name" value="TONB-DEPENDENT OUTER MEMBRANE RECEPTOR"/>
    <property type="match status" value="1"/>
</dbReference>
<comment type="similarity">
    <text evidence="11 12">Belongs to the TonB-dependent receptor family.</text>
</comment>
<evidence type="ECO:0000313" key="15">
    <source>
        <dbReference type="EMBL" id="MBA2935753.1"/>
    </source>
</evidence>
<organism evidence="15 16">
    <name type="scientific">Sphingomonas chungangi</name>
    <dbReference type="NCBI Taxonomy" id="2683589"/>
    <lineage>
        <taxon>Bacteria</taxon>
        <taxon>Pseudomonadati</taxon>
        <taxon>Pseudomonadota</taxon>
        <taxon>Alphaproteobacteria</taxon>
        <taxon>Sphingomonadales</taxon>
        <taxon>Sphingomonadaceae</taxon>
        <taxon>Sphingomonas</taxon>
    </lineage>
</organism>
<keyword evidence="6" id="KW-0408">Iron</keyword>
<dbReference type="EMBL" id="JACEIB010000026">
    <property type="protein sequence ID" value="MBA2935753.1"/>
    <property type="molecule type" value="Genomic_DNA"/>
</dbReference>
<dbReference type="GO" id="GO:0009279">
    <property type="term" value="C:cell outer membrane"/>
    <property type="evidence" value="ECO:0007669"/>
    <property type="project" value="UniProtKB-SubCell"/>
</dbReference>
<evidence type="ECO:0000256" key="12">
    <source>
        <dbReference type="RuleBase" id="RU003357"/>
    </source>
</evidence>
<evidence type="ECO:0000256" key="8">
    <source>
        <dbReference type="ARBA" id="ARBA00023077"/>
    </source>
</evidence>
<proteinExistence type="inferred from homology"/>
<evidence type="ECO:0000313" key="16">
    <source>
        <dbReference type="Proteomes" id="UP000570166"/>
    </source>
</evidence>
<dbReference type="AlphaFoldDB" id="A0A838L8G9"/>
<dbReference type="Gene3D" id="2.40.170.20">
    <property type="entry name" value="TonB-dependent receptor, beta-barrel domain"/>
    <property type="match status" value="1"/>
</dbReference>
<dbReference type="PROSITE" id="PS52016">
    <property type="entry name" value="TONB_DEPENDENT_REC_3"/>
    <property type="match status" value="1"/>
</dbReference>
<evidence type="ECO:0000256" key="2">
    <source>
        <dbReference type="ARBA" id="ARBA00022448"/>
    </source>
</evidence>
<keyword evidence="15" id="KW-0675">Receptor</keyword>
<sequence length="782" mass="83798">MAKPSFHVALTTAAWLAGPSCLGAQTLPEPSGHERPVANNVARGPADATSVPVSGKGIADIVVTAQRRNENLQRAAVAVTAVGSDELMRAGVSQPQDLTKLVPALKLAGVGGGGTQVTVRGVGNFAGNPYAEPAVAVNLDGVYLARSGGPDGLFYDLDRVEVLKGPQGTLYGRNATAGAINIITKKPTKDLSLDASLEAGNYGLWRGMAALNVPVSPTLQVRASGTLTHRDGYSSDGYNDDKTQAGRLQLRWLPTARLSVLLVGDYEHVGGKGPNGVFSPYLVPSNPFLGSTKDGSNALLKDISLAISGGTNPTLLPPILDNGFVDQRNWGTSATIDLDLGGAKLTVLPAYRHSDNDYLQYNPGFPVSSSERSRATSIEARLTSTGHSPLQWIIGGYFYNEKIGFDLFADQGVAFARTEPLLHTRSYAAFGQLSYAILPHLRATGGLRYTDEHKTQAGRNGGPLPALPAGYNGSPAAYYNAACQPYDPSTATCYFGLTGDLKKQSVTWKAGLEYDAGPRSLIYGNVATGFKAGGFFGSLPPNSYKPETLTAYTLGTKNRFFDNSLQVNAEAFYWTYKNKQVTHLGPILPSGFNLITENAGKATIKGAELEIIWQPTHDDAFSANLQYLHARYKDFRYSQTTVSGPPQTACPTIPIAGASAVTVDCSGRPLPLAPTWTANLSYRHTFELRDTKIDAQIGTQIQSRYFTGEEYLPGELQKFSTASNASLTWHLHGDRYAVGLFIDNIEDSRIKTFSFVQPVVGLPVVILRAPRTFGGRFSVSFR</sequence>
<dbReference type="InterPro" id="IPR039426">
    <property type="entry name" value="TonB-dep_rcpt-like"/>
</dbReference>
<evidence type="ECO:0000256" key="4">
    <source>
        <dbReference type="ARBA" id="ARBA00022496"/>
    </source>
</evidence>
<evidence type="ECO:0000259" key="14">
    <source>
        <dbReference type="Pfam" id="PF07715"/>
    </source>
</evidence>
<comment type="subcellular location">
    <subcellularLocation>
        <location evidence="1 11">Cell outer membrane</location>
        <topology evidence="1 11">Multi-pass membrane protein</topology>
    </subcellularLocation>
</comment>
<feature type="domain" description="TonB-dependent receptor-like beta-barrel" evidence="13">
    <location>
        <begin position="302"/>
        <end position="745"/>
    </location>
</feature>
<evidence type="ECO:0000259" key="13">
    <source>
        <dbReference type="Pfam" id="PF00593"/>
    </source>
</evidence>
<evidence type="ECO:0000256" key="6">
    <source>
        <dbReference type="ARBA" id="ARBA00023004"/>
    </source>
</evidence>
<dbReference type="InterPro" id="IPR012910">
    <property type="entry name" value="Plug_dom"/>
</dbReference>
<reference evidence="15 16" key="1">
    <citation type="submission" date="2020-07" db="EMBL/GenBank/DDBJ databases">
        <authorList>
            <person name="Sun Q."/>
        </authorList>
    </citation>
    <scope>NUCLEOTIDE SEQUENCE [LARGE SCALE GENOMIC DNA]</scope>
    <source>
        <strain evidence="15 16">CGMCC 1.13654</strain>
    </source>
</reference>
<evidence type="ECO:0000256" key="10">
    <source>
        <dbReference type="ARBA" id="ARBA00023237"/>
    </source>
</evidence>